<dbReference type="PANTHER" id="PTHR43143:SF1">
    <property type="entry name" value="SERINE_THREONINE-PROTEIN PHOSPHATASE CPPED1"/>
    <property type="match status" value="1"/>
</dbReference>
<reference evidence="4 5" key="1">
    <citation type="submission" date="2022-07" db="EMBL/GenBank/DDBJ databases">
        <title>Mucilaginibacter sp. JC4.</title>
        <authorList>
            <person name="Le V."/>
            <person name="Ko S.-R."/>
            <person name="Ahn C.-Y."/>
            <person name="Oh H.-M."/>
        </authorList>
    </citation>
    <scope>NUCLEOTIDE SEQUENCE [LARGE SCALE GENOMIC DNA]</scope>
    <source>
        <strain evidence="4 5">JC4</strain>
    </source>
</reference>
<dbReference type="InterPro" id="IPR032285">
    <property type="entry name" value="Metallophos_N"/>
</dbReference>
<evidence type="ECO:0000259" key="1">
    <source>
        <dbReference type="Pfam" id="PF00149"/>
    </source>
</evidence>
<dbReference type="InterPro" id="IPR032288">
    <property type="entry name" value="Metallophos_C"/>
</dbReference>
<evidence type="ECO:0000259" key="2">
    <source>
        <dbReference type="Pfam" id="PF16370"/>
    </source>
</evidence>
<dbReference type="RefSeq" id="WP_256538864.1">
    <property type="nucleotide sequence ID" value="NZ_JANHOH010000002.1"/>
</dbReference>
<dbReference type="InterPro" id="IPR006311">
    <property type="entry name" value="TAT_signal"/>
</dbReference>
<accession>A0ABT1T224</accession>
<keyword evidence="5" id="KW-1185">Reference proteome</keyword>
<comment type="caution">
    <text evidence="4">The sequence shown here is derived from an EMBL/GenBank/DDBJ whole genome shotgun (WGS) entry which is preliminary data.</text>
</comment>
<dbReference type="Pfam" id="PF16371">
    <property type="entry name" value="MetallophosN"/>
    <property type="match status" value="1"/>
</dbReference>
<dbReference type="PANTHER" id="PTHR43143">
    <property type="entry name" value="METALLOPHOSPHOESTERASE, CALCINEURIN SUPERFAMILY"/>
    <property type="match status" value="1"/>
</dbReference>
<dbReference type="SUPFAM" id="SSF56300">
    <property type="entry name" value="Metallo-dependent phosphatases"/>
    <property type="match status" value="1"/>
</dbReference>
<evidence type="ECO:0000313" key="4">
    <source>
        <dbReference type="EMBL" id="MCQ6958667.1"/>
    </source>
</evidence>
<proteinExistence type="predicted"/>
<dbReference type="InterPro" id="IPR029052">
    <property type="entry name" value="Metallo-depent_PP-like"/>
</dbReference>
<feature type="domain" description="Calcineurin-like phosphoesterase" evidence="1">
    <location>
        <begin position="177"/>
        <end position="334"/>
    </location>
</feature>
<evidence type="ECO:0000313" key="5">
    <source>
        <dbReference type="Proteomes" id="UP001204376"/>
    </source>
</evidence>
<dbReference type="Pfam" id="PF16370">
    <property type="entry name" value="MetallophosC"/>
    <property type="match status" value="1"/>
</dbReference>
<sequence length="498" mass="56200">MSNRRDFIKALGLSGVALTVPVAVTEAATVTPAANNTDITNLTLKGRVQSNGQGIANVPVTDGINITLTDKNGNYQLLSNKTVKFVYITIPAGYAIPHNKGIAQFYKVVDSKQNSFTANFQLERLEQDDKHHIFVVWADPQIISKKDGQALIERSAPDLRELAANYPAGTLIHAIGCGDLVWDHFELYEDYRQAVSVTGVPFFNIIGNHDMDIDARTDDYSATTFKDNFGPTYYSFNRGNIHYIMLDDVFFIGTAKKYIGYLTEPQLQWLEQDLKHVPQGSTVVLSLHIPTNTGAKRRNKDKEDELGGVVSNREQLYKILTPYKVHIMSGHTHMNEKWENGNIMEHVHGTVCGAWWTGPICSDGTPEGYAVYEVQGNDISWFHKSTGKPKDYQLKIYPKGYLKNAPDEIIANVWNWDKQWKVQWFEDGALKGDMEQRIELDPWAVELYAGDQLPKKHKWVDPTLTDHLFFAKPSASAKSIKVIATDRFGKQYTQEIQL</sequence>
<dbReference type="Proteomes" id="UP001204376">
    <property type="component" value="Unassembled WGS sequence"/>
</dbReference>
<dbReference type="Pfam" id="PF00149">
    <property type="entry name" value="Metallophos"/>
    <property type="match status" value="1"/>
</dbReference>
<protein>
    <submittedName>
        <fullName evidence="4">Calcineurin-like phosphoesterase family protein</fullName>
    </submittedName>
</protein>
<feature type="domain" description="Calcineurin-like phosphoesterase N-terminal" evidence="3">
    <location>
        <begin position="46"/>
        <end position="122"/>
    </location>
</feature>
<organism evidence="4 5">
    <name type="scientific">Mucilaginibacter aquariorum</name>
    <dbReference type="NCBI Taxonomy" id="2967225"/>
    <lineage>
        <taxon>Bacteria</taxon>
        <taxon>Pseudomonadati</taxon>
        <taxon>Bacteroidota</taxon>
        <taxon>Sphingobacteriia</taxon>
        <taxon>Sphingobacteriales</taxon>
        <taxon>Sphingobacteriaceae</taxon>
        <taxon>Mucilaginibacter</taxon>
    </lineage>
</organism>
<dbReference type="Gene3D" id="3.60.21.10">
    <property type="match status" value="1"/>
</dbReference>
<dbReference type="EMBL" id="JANHOH010000002">
    <property type="protein sequence ID" value="MCQ6958667.1"/>
    <property type="molecule type" value="Genomic_DNA"/>
</dbReference>
<dbReference type="InterPro" id="IPR004843">
    <property type="entry name" value="Calcineurin-like_PHP"/>
</dbReference>
<dbReference type="InterPro" id="IPR051918">
    <property type="entry name" value="STPP_CPPED1"/>
</dbReference>
<evidence type="ECO:0000259" key="3">
    <source>
        <dbReference type="Pfam" id="PF16371"/>
    </source>
</evidence>
<feature type="domain" description="Calcineurin-like phosphoesterase C-terminal" evidence="2">
    <location>
        <begin position="345"/>
        <end position="492"/>
    </location>
</feature>
<gene>
    <name evidence="4" type="ORF">NPE20_11890</name>
</gene>
<name>A0ABT1T224_9SPHI</name>
<dbReference type="PROSITE" id="PS51318">
    <property type="entry name" value="TAT"/>
    <property type="match status" value="1"/>
</dbReference>